<dbReference type="PRINTS" id="PR00133">
    <property type="entry name" value="GLHYDRLASE3"/>
</dbReference>
<dbReference type="Pfam" id="PF00933">
    <property type="entry name" value="Glyco_hydro_3"/>
    <property type="match status" value="1"/>
</dbReference>
<dbReference type="SMART" id="SM00758">
    <property type="entry name" value="PA14"/>
    <property type="match status" value="1"/>
</dbReference>
<evidence type="ECO:0000256" key="1">
    <source>
        <dbReference type="ARBA" id="ARBA00005336"/>
    </source>
</evidence>
<dbReference type="GO" id="GO:0009044">
    <property type="term" value="F:xylan 1,4-beta-xylosidase activity"/>
    <property type="evidence" value="ECO:0007669"/>
    <property type="project" value="InterPro"/>
</dbReference>
<dbReference type="PANTHER" id="PTHR42721">
    <property type="entry name" value="SUGAR HYDROLASE-RELATED"/>
    <property type="match status" value="1"/>
</dbReference>
<dbReference type="Pfam" id="PF14310">
    <property type="entry name" value="Fn3-like"/>
    <property type="match status" value="1"/>
</dbReference>
<dbReference type="PATRIC" id="fig|1328313.3.peg.3192"/>
<reference evidence="6 7" key="1">
    <citation type="journal article" date="2014" name="Genome Announc.">
        <title>Draft Genome Sequence of the Agar-Degrading Bacterium Catenovulum sp. Strain DS-2, Isolated from Intestines of Haliotis diversicolor.</title>
        <authorList>
            <person name="Shan D."/>
            <person name="Li X."/>
            <person name="Gu Z."/>
            <person name="Wei G."/>
            <person name="Gao Z."/>
            <person name="Shao Z."/>
        </authorList>
    </citation>
    <scope>NUCLEOTIDE SEQUENCE [LARGE SCALE GENOMIC DNA]</scope>
    <source>
        <strain evidence="6 7">DS-2</strain>
    </source>
</reference>
<dbReference type="STRING" id="1328313.DS2_15639"/>
<dbReference type="Gene3D" id="3.20.20.300">
    <property type="entry name" value="Glycoside hydrolase, family 3, N-terminal domain"/>
    <property type="match status" value="1"/>
</dbReference>
<accession>W7Q7R2</accession>
<dbReference type="GO" id="GO:0045493">
    <property type="term" value="P:xylan catabolic process"/>
    <property type="evidence" value="ECO:0007669"/>
    <property type="project" value="InterPro"/>
</dbReference>
<dbReference type="GO" id="GO:0046556">
    <property type="term" value="F:alpha-L-arabinofuranosidase activity"/>
    <property type="evidence" value="ECO:0007669"/>
    <property type="project" value="TreeGrafter"/>
</dbReference>
<comment type="caution">
    <text evidence="6">The sequence shown here is derived from an EMBL/GenBank/DDBJ whole genome shotgun (WGS) entry which is preliminary data.</text>
</comment>
<dbReference type="PANTHER" id="PTHR42721:SF3">
    <property type="entry name" value="BETA-D-XYLOSIDASE 5-RELATED"/>
    <property type="match status" value="1"/>
</dbReference>
<dbReference type="PROSITE" id="PS51820">
    <property type="entry name" value="PA14"/>
    <property type="match status" value="1"/>
</dbReference>
<keyword evidence="7" id="KW-1185">Reference proteome</keyword>
<sequence length="875" mass="96945">MTKISQALLFACAATAVVAGCTLTENTQPQTKQLPFQNQSLSFAQRTQDLISRLTLEEKVSQMFDKSPAIPRLGIAEYNWWNEALHGVARAGSATVYPQAIGLAATFDEALIYKVASAISEEGRAKHHAFLADGNRSMYTGLTYWSPNINIFRDPRWGRGQETYGEDPYLTTRIAVNFVNGLQGDDDTYLKSVATLKHYAVHSGPEISRHSDNYNATAKDLAETYLLAFKDTIAQTNVSSIMCAYNSVNGTPACGNYELIQNKLRDEFNFNGYMVSDCGAIADFYDPKSHHIVDTEAKAAAMAVKTGTDLNCGDHHGNTFSYLIEAVKQGLIDEKTIDNALYRLFYARFKLGMFDSSDQVAYAQIPTSVVGSEYHLALATEAAEKSMVLLKNNGILPLNKNAKIALIGPNADNQSILVGNYHGTPIQPITPKAAFENRLADAQFSYHVGTSLIDEIYTHYQTVPASEFVSLDYKGQEQAGLITEYFANPHFGNQPVKRQLDTQINYHWKNSPINGKPEQEFSVRWRGFIKPTKTAEYQFSAKNISFTINGKPVNSAIKLVQGQKYQFNAESKLHSYWHSNVIEPMVNLSWIDVGQDLEQQALTAAAKADVVIFVGGITANLEGEEMPLELDGFSRGDRTHLKLPASQQVLLKKLKQLGKPVILVNMSGSAMALNWEDEYLDAVIQGFYPGEATGSALTNIIYGDTSPSGKLPVTFYKSVADLPDFKDYSMQNRTYKYFKGEVLYPFGYGLSYADFSYEINKHHFDNKGNLHLVVDVTNQSAIDADEVTQVYLSMPNAPVETPIRQLVKFERNNISANSTKTLNLVVNKDQLTYVDNNGDKQKYKGKLMVSVGSGQGIKIPSQQISKIVVAIGKSK</sequence>
<dbReference type="InterPro" id="IPR002772">
    <property type="entry name" value="Glyco_hydro_3_C"/>
</dbReference>
<dbReference type="InterPro" id="IPR013783">
    <property type="entry name" value="Ig-like_fold"/>
</dbReference>
<feature type="signal peptide" evidence="4">
    <location>
        <begin position="1"/>
        <end position="19"/>
    </location>
</feature>
<dbReference type="InterPro" id="IPR017853">
    <property type="entry name" value="GH"/>
</dbReference>
<evidence type="ECO:0000313" key="7">
    <source>
        <dbReference type="Proteomes" id="UP000019276"/>
    </source>
</evidence>
<feature type="domain" description="PA14" evidence="5">
    <location>
        <begin position="476"/>
        <end position="645"/>
    </location>
</feature>
<dbReference type="PROSITE" id="PS51257">
    <property type="entry name" value="PROKAR_LIPOPROTEIN"/>
    <property type="match status" value="1"/>
</dbReference>
<dbReference type="InterPro" id="IPR044993">
    <property type="entry name" value="BXL"/>
</dbReference>
<evidence type="ECO:0000313" key="6">
    <source>
        <dbReference type="EMBL" id="EWH08834.1"/>
    </source>
</evidence>
<dbReference type="InterPro" id="IPR011658">
    <property type="entry name" value="PA14_dom"/>
</dbReference>
<evidence type="ECO:0000256" key="3">
    <source>
        <dbReference type="ARBA" id="ARBA00022801"/>
    </source>
</evidence>
<dbReference type="SUPFAM" id="SSF51445">
    <property type="entry name" value="(Trans)glycosidases"/>
    <property type="match status" value="1"/>
</dbReference>
<protein>
    <submittedName>
        <fullName evidence="6">Beta-glucosidase</fullName>
    </submittedName>
</protein>
<comment type="similarity">
    <text evidence="1">Belongs to the glycosyl hydrolase 3 family.</text>
</comment>
<dbReference type="eggNOG" id="COG1472">
    <property type="taxonomic scope" value="Bacteria"/>
</dbReference>
<dbReference type="AlphaFoldDB" id="W7Q7R2"/>
<dbReference type="EMBL" id="ARZY01000036">
    <property type="protein sequence ID" value="EWH08834.1"/>
    <property type="molecule type" value="Genomic_DNA"/>
</dbReference>
<dbReference type="InterPro" id="IPR001764">
    <property type="entry name" value="Glyco_hydro_3_N"/>
</dbReference>
<dbReference type="GO" id="GO:0031222">
    <property type="term" value="P:arabinan catabolic process"/>
    <property type="evidence" value="ECO:0007669"/>
    <property type="project" value="TreeGrafter"/>
</dbReference>
<proteinExistence type="inferred from homology"/>
<dbReference type="InterPro" id="IPR036881">
    <property type="entry name" value="Glyco_hydro_3_C_sf"/>
</dbReference>
<dbReference type="Gene3D" id="2.60.40.10">
    <property type="entry name" value="Immunoglobulins"/>
    <property type="match status" value="1"/>
</dbReference>
<evidence type="ECO:0000259" key="5">
    <source>
        <dbReference type="PROSITE" id="PS51820"/>
    </source>
</evidence>
<evidence type="ECO:0000256" key="2">
    <source>
        <dbReference type="ARBA" id="ARBA00022729"/>
    </source>
</evidence>
<dbReference type="SUPFAM" id="SSF56988">
    <property type="entry name" value="Anthrax protective antigen"/>
    <property type="match status" value="1"/>
</dbReference>
<keyword evidence="2 4" id="KW-0732">Signal</keyword>
<evidence type="ECO:0000256" key="4">
    <source>
        <dbReference type="SAM" id="SignalP"/>
    </source>
</evidence>
<feature type="chain" id="PRO_5004900523" evidence="4">
    <location>
        <begin position="20"/>
        <end position="875"/>
    </location>
</feature>
<keyword evidence="3" id="KW-0378">Hydrolase</keyword>
<dbReference type="OrthoDB" id="9781691at2"/>
<dbReference type="SMART" id="SM01217">
    <property type="entry name" value="Fn3_like"/>
    <property type="match status" value="1"/>
</dbReference>
<dbReference type="InterPro" id="IPR026891">
    <property type="entry name" value="Fn3-like"/>
</dbReference>
<dbReference type="InterPro" id="IPR036962">
    <property type="entry name" value="Glyco_hydro_3_N_sf"/>
</dbReference>
<dbReference type="Gene3D" id="3.40.50.1700">
    <property type="entry name" value="Glycoside hydrolase family 3 C-terminal domain"/>
    <property type="match status" value="2"/>
</dbReference>
<dbReference type="RefSeq" id="WP_035015794.1">
    <property type="nucleotide sequence ID" value="NZ_ARZY01000036.1"/>
</dbReference>
<organism evidence="6 7">
    <name type="scientific">Catenovulum agarivorans DS-2</name>
    <dbReference type="NCBI Taxonomy" id="1328313"/>
    <lineage>
        <taxon>Bacteria</taxon>
        <taxon>Pseudomonadati</taxon>
        <taxon>Pseudomonadota</taxon>
        <taxon>Gammaproteobacteria</taxon>
        <taxon>Alteromonadales</taxon>
        <taxon>Alteromonadaceae</taxon>
        <taxon>Catenovulum</taxon>
    </lineage>
</organism>
<dbReference type="InterPro" id="IPR037524">
    <property type="entry name" value="PA14/GLEYA"/>
</dbReference>
<dbReference type="Proteomes" id="UP000019276">
    <property type="component" value="Unassembled WGS sequence"/>
</dbReference>
<dbReference type="Pfam" id="PF07691">
    <property type="entry name" value="PA14"/>
    <property type="match status" value="1"/>
</dbReference>
<name>W7Q7R2_9ALTE</name>
<dbReference type="SUPFAM" id="SSF52279">
    <property type="entry name" value="Beta-D-glucan exohydrolase, C-terminal domain"/>
    <property type="match status" value="1"/>
</dbReference>
<dbReference type="Pfam" id="PF01915">
    <property type="entry name" value="Glyco_hydro_3_C"/>
    <property type="match status" value="1"/>
</dbReference>
<gene>
    <name evidence="6" type="ORF">DS2_15639</name>
</gene>